<dbReference type="PANTHER" id="PTHR47250">
    <property type="entry name" value="HISTONE-LYSINE N-METHYLTRANSFERASE SET-6"/>
    <property type="match status" value="1"/>
</dbReference>
<evidence type="ECO:0000256" key="1">
    <source>
        <dbReference type="SAM" id="MobiDB-lite"/>
    </source>
</evidence>
<name>A0A0L1J359_ASPN3</name>
<dbReference type="PANTHER" id="PTHR47250:SF3">
    <property type="entry name" value="HISTONE-LYSINE N-METHYLTRANSFERASE SET-6"/>
    <property type="match status" value="1"/>
</dbReference>
<reference evidence="3 4" key="1">
    <citation type="submission" date="2014-06" db="EMBL/GenBank/DDBJ databases">
        <title>The Genome of the Aflatoxigenic Filamentous Fungus Aspergillus nomius.</title>
        <authorList>
            <person name="Moore M.G."/>
            <person name="Shannon B.M."/>
            <person name="Brian M.M."/>
        </authorList>
    </citation>
    <scope>NUCLEOTIDE SEQUENCE [LARGE SCALE GENOMIC DNA]</scope>
    <source>
        <strain evidence="3 4">NRRL 13137</strain>
    </source>
</reference>
<evidence type="ECO:0000313" key="3">
    <source>
        <dbReference type="EMBL" id="KNG86189.1"/>
    </source>
</evidence>
<gene>
    <name evidence="3" type="ORF">ANOM_005525</name>
</gene>
<feature type="domain" description="SET" evidence="2">
    <location>
        <begin position="405"/>
        <end position="511"/>
    </location>
</feature>
<dbReference type="PROSITE" id="PS50280">
    <property type="entry name" value="SET"/>
    <property type="match status" value="1"/>
</dbReference>
<dbReference type="InterPro" id="IPR001214">
    <property type="entry name" value="SET_dom"/>
</dbReference>
<keyword evidence="4" id="KW-1185">Reference proteome</keyword>
<dbReference type="InterPro" id="IPR046341">
    <property type="entry name" value="SET_dom_sf"/>
</dbReference>
<dbReference type="AlphaFoldDB" id="A0A0L1J359"/>
<dbReference type="InterPro" id="IPR053105">
    <property type="entry name" value="Class_V-like_SAM-MTase"/>
</dbReference>
<accession>A0A0L1J359</accession>
<dbReference type="Pfam" id="PF00856">
    <property type="entry name" value="SET"/>
    <property type="match status" value="1"/>
</dbReference>
<feature type="region of interest" description="Disordered" evidence="1">
    <location>
        <begin position="87"/>
        <end position="131"/>
    </location>
</feature>
<dbReference type="Proteomes" id="UP000037505">
    <property type="component" value="Unassembled WGS sequence"/>
</dbReference>
<dbReference type="EMBL" id="JNOM01000125">
    <property type="protein sequence ID" value="KNG86189.1"/>
    <property type="molecule type" value="Genomic_DNA"/>
</dbReference>
<dbReference type="SMART" id="SM00317">
    <property type="entry name" value="SET"/>
    <property type="match status" value="1"/>
</dbReference>
<evidence type="ECO:0000259" key="2">
    <source>
        <dbReference type="PROSITE" id="PS50280"/>
    </source>
</evidence>
<protein>
    <submittedName>
        <fullName evidence="3">SET domain protein</fullName>
    </submittedName>
</protein>
<dbReference type="OrthoDB" id="308383at2759"/>
<dbReference type="SUPFAM" id="SSF82199">
    <property type="entry name" value="SET domain"/>
    <property type="match status" value="1"/>
</dbReference>
<dbReference type="GeneID" id="26807329"/>
<feature type="compositionally biased region" description="Polar residues" evidence="1">
    <location>
        <begin position="92"/>
        <end position="108"/>
    </location>
</feature>
<evidence type="ECO:0000313" key="4">
    <source>
        <dbReference type="Proteomes" id="UP000037505"/>
    </source>
</evidence>
<proteinExistence type="predicted"/>
<dbReference type="Gene3D" id="2.170.270.10">
    <property type="entry name" value="SET domain"/>
    <property type="match status" value="1"/>
</dbReference>
<organism evidence="3 4">
    <name type="scientific">Aspergillus nomiae NRRL (strain ATCC 15546 / NRRL 13137 / CBS 260.88 / M93)</name>
    <dbReference type="NCBI Taxonomy" id="1509407"/>
    <lineage>
        <taxon>Eukaryota</taxon>
        <taxon>Fungi</taxon>
        <taxon>Dikarya</taxon>
        <taxon>Ascomycota</taxon>
        <taxon>Pezizomycotina</taxon>
        <taxon>Eurotiomycetes</taxon>
        <taxon>Eurotiomycetidae</taxon>
        <taxon>Eurotiales</taxon>
        <taxon>Aspergillaceae</taxon>
        <taxon>Aspergillus</taxon>
        <taxon>Aspergillus subgen. Circumdati</taxon>
    </lineage>
</organism>
<dbReference type="STRING" id="1509407.A0A0L1J359"/>
<sequence length="536" mass="60644">MLQPADAYVLTGQGCVDLSNDRVVPLTQLAPEVSETSYDKRDTVAAPEAIIDDHGPRPLKRRKTVSGLRLAPHNQDAAIAGAESQIDGYTAPDSNGMTDDAQKSSVRQVHSDTRFPQRKNPSKDTSAPVLEPTSTDKLIAGIWRQVFSPVQLSRFHSVIEPGIDIRTGVSGEVFRAVNTLCLKYYNQSQSSRALEMIVQAYWIECYEARIAVLRLENPNLSAMEIRMMGLREACAVLNWKEKDLRNRICRRLGQFDICKRGVYRFCKYRTGFGEGFSTRLRHIRSSLEVAADTLHPDWRDLLQVIGQQETRQYHGHPHEWVTVTGRPAVPLTSTYEHLQLPNGFHYRFIDECVLDTAAFGTEDPRRVPEIDSDVCVVCKERQSDEIEKNHCSCFPTLFGGVRNPVPVQLFHTTSGKNNGVIARSNFDRGIAIGEFTGLITKGIEGVDVMLGGSRTRTYQIFQGQMGNFTRFINHSCRPNSQFQRFYWRGKERIIVVSRGVTAGSEITVDYSDHYWKQLSKICLCGEACCRFRERRQ</sequence>
<dbReference type="RefSeq" id="XP_015407112.1">
    <property type="nucleotide sequence ID" value="XM_015550782.1"/>
</dbReference>
<comment type="caution">
    <text evidence="3">The sequence shown here is derived from an EMBL/GenBank/DDBJ whole genome shotgun (WGS) entry which is preliminary data.</text>
</comment>